<dbReference type="GO" id="GO:0006508">
    <property type="term" value="P:proteolysis"/>
    <property type="evidence" value="ECO:0007669"/>
    <property type="project" value="InterPro"/>
</dbReference>
<evidence type="ECO:0000259" key="3">
    <source>
        <dbReference type="PROSITE" id="PS50240"/>
    </source>
</evidence>
<dbReference type="GeneID" id="101733035"/>
<dbReference type="PANTHER" id="PTHR24253">
    <property type="entry name" value="TRANSMEMBRANE PROTEASE SERINE"/>
    <property type="match status" value="1"/>
</dbReference>
<dbReference type="Gene3D" id="2.40.10.10">
    <property type="entry name" value="Trypsin-like serine proteases"/>
    <property type="match status" value="1"/>
</dbReference>
<dbReference type="RefSeq" id="XP_031749230.1">
    <property type="nucleotide sequence ID" value="XM_031893370.1"/>
</dbReference>
<dbReference type="Xenbase" id="XB-GENE-29086675">
    <property type="gene designation" value="LOC101733035"/>
</dbReference>
<dbReference type="AlphaFoldDB" id="A0A8J1IWT3"/>
<reference evidence="5" key="1">
    <citation type="submission" date="2025-08" db="UniProtKB">
        <authorList>
            <consortium name="RefSeq"/>
        </authorList>
    </citation>
    <scope>IDENTIFICATION</scope>
    <source>
        <strain evidence="5">Nigerian</strain>
        <tissue evidence="5">Liver and blood</tissue>
    </source>
</reference>
<evidence type="ECO:0000256" key="2">
    <source>
        <dbReference type="SAM" id="Phobius"/>
    </source>
</evidence>
<dbReference type="OrthoDB" id="9970815at2759"/>
<keyword evidence="4" id="KW-1185">Reference proteome</keyword>
<keyword evidence="1" id="KW-1015">Disulfide bond</keyword>
<dbReference type="InterPro" id="IPR001254">
    <property type="entry name" value="Trypsin_dom"/>
</dbReference>
<evidence type="ECO:0000313" key="6">
    <source>
        <dbReference type="Xenbase" id="XB-GENE-29086675"/>
    </source>
</evidence>
<dbReference type="SMART" id="SM00020">
    <property type="entry name" value="Tryp_SPc"/>
    <property type="match status" value="1"/>
</dbReference>
<dbReference type="Proteomes" id="UP000008143">
    <property type="component" value="Chromosome 9"/>
</dbReference>
<protein>
    <submittedName>
        <fullName evidence="5">Plasma kallikrein</fullName>
    </submittedName>
</protein>
<gene>
    <name evidence="5 6" type="primary">LOC101733035</name>
</gene>
<dbReference type="Pfam" id="PF00089">
    <property type="entry name" value="Trypsin"/>
    <property type="match status" value="1"/>
</dbReference>
<dbReference type="AGR" id="Xenbase:XB-GENE-29086675"/>
<dbReference type="PROSITE" id="PS50240">
    <property type="entry name" value="TRYPSIN_DOM"/>
    <property type="match status" value="1"/>
</dbReference>
<keyword evidence="2" id="KW-0812">Transmembrane</keyword>
<evidence type="ECO:0000313" key="4">
    <source>
        <dbReference type="Proteomes" id="UP000008143"/>
    </source>
</evidence>
<evidence type="ECO:0000256" key="1">
    <source>
        <dbReference type="ARBA" id="ARBA00023157"/>
    </source>
</evidence>
<dbReference type="GO" id="GO:0004252">
    <property type="term" value="F:serine-type endopeptidase activity"/>
    <property type="evidence" value="ECO:0007669"/>
    <property type="project" value="InterPro"/>
</dbReference>
<keyword evidence="2" id="KW-0472">Membrane</keyword>
<proteinExistence type="predicted"/>
<dbReference type="SUPFAM" id="SSF50494">
    <property type="entry name" value="Trypsin-like serine proteases"/>
    <property type="match status" value="1"/>
</dbReference>
<dbReference type="PANTHER" id="PTHR24253:SF175">
    <property type="entry name" value="SERINE PROTEASE 27-LIKE"/>
    <property type="match status" value="1"/>
</dbReference>
<dbReference type="InterPro" id="IPR009003">
    <property type="entry name" value="Peptidase_S1_PA"/>
</dbReference>
<dbReference type="KEGG" id="xtr:101733035"/>
<sequence length="216" mass="24144">MAIQSFAKNVNDVLVYAALGAYNLTERKQFYIPVSRTIIHDRYIYPVYYYNIALLELSTDSNQLPFILQESEVQLISLERCRDLYREAYTNILIADTMTCAMDIHENTGISTGDLGGPLVCQKGGQWFLVGVVSLEVILELTLPVSYTSVPAYMDWINKHVFPPNGGSGLIGSMPGVALEVQSLSAFILSLRSLFWVSLQNPMFILMLSTVIWVGC</sequence>
<keyword evidence="2" id="KW-1133">Transmembrane helix</keyword>
<accession>A0A8J1IWT3</accession>
<feature type="transmembrane region" description="Helical" evidence="2">
    <location>
        <begin position="194"/>
        <end position="214"/>
    </location>
</feature>
<dbReference type="InterPro" id="IPR043504">
    <property type="entry name" value="Peptidase_S1_PA_chymotrypsin"/>
</dbReference>
<organism evidence="4 5">
    <name type="scientific">Xenopus tropicalis</name>
    <name type="common">Western clawed frog</name>
    <name type="synonym">Silurana tropicalis</name>
    <dbReference type="NCBI Taxonomy" id="8364"/>
    <lineage>
        <taxon>Eukaryota</taxon>
        <taxon>Metazoa</taxon>
        <taxon>Chordata</taxon>
        <taxon>Craniata</taxon>
        <taxon>Vertebrata</taxon>
        <taxon>Euteleostomi</taxon>
        <taxon>Amphibia</taxon>
        <taxon>Batrachia</taxon>
        <taxon>Anura</taxon>
        <taxon>Pipoidea</taxon>
        <taxon>Pipidae</taxon>
        <taxon>Xenopodinae</taxon>
        <taxon>Xenopus</taxon>
        <taxon>Silurana</taxon>
    </lineage>
</organism>
<evidence type="ECO:0000313" key="5">
    <source>
        <dbReference type="RefSeq" id="XP_031749230.1"/>
    </source>
</evidence>
<name>A0A8J1IWT3_XENTR</name>
<feature type="domain" description="Peptidase S1" evidence="3">
    <location>
        <begin position="1"/>
        <end position="162"/>
    </location>
</feature>